<dbReference type="RefSeq" id="WP_380119371.1">
    <property type="nucleotide sequence ID" value="NZ_JBHSIU010000040.1"/>
</dbReference>
<keyword evidence="15" id="KW-1185">Reference proteome</keyword>
<comment type="similarity">
    <text evidence="3 11">Belongs to the long-chain O-acyltransferase family.</text>
</comment>
<comment type="pathway">
    <text evidence="1 11">Glycerolipid metabolism; triacylglycerol biosynthesis.</text>
</comment>
<proteinExistence type="inferred from homology"/>
<dbReference type="EMBL" id="JBHSIU010000040">
    <property type="protein sequence ID" value="MFC5001844.1"/>
    <property type="molecule type" value="Genomic_DNA"/>
</dbReference>
<sequence>MELEQLSALDAAFLCLESRQAPLHLGALAIFGPQRDIAPDGLSALLGDRVERVLSLRQRVRMTWLPPGAMRWVQDESFDLAHHLHQHTLDEHSEGALADLAGTIMAVPLNQRRPLWQLHLITGLTHGRFAVLVKVHHAMADGLRAVQLGIRLLDQCTDAPPTAAAPPHWAAPPNRAASGPSSLLDIGRAVVGMAIHPDRTVAGLARYAANIPGAVAEAFGTASIAASVVSHVRIGTLLAPGISTTAPSTNQRLALLKLDLDTVRQVGKRHGGTDNDILLTVITGALREWLTGKDCRVGSLNVRALIPVSRRTHGPHRGNLLSGYLCDLPIREPNPLARLHKIRTIMNQHKAAGFTHGPGAFPILADRLPAAVHHLTASLTRHCAPLLFDTIVTNVPIPTRPWTLAGAPLQEVYPIAPLAHGQALGIALSTYQGSIHVGLRADPQMVPDLPRLAAAVPAALAALTAASSTAL</sequence>
<keyword evidence="9 11" id="KW-0012">Acyltransferase</keyword>
<accession>A0ABV9W1C0</accession>
<protein>
    <recommendedName>
        <fullName evidence="4 11">Diacylglycerol O-acyltransferase</fullName>
        <ecNumber evidence="4 11">2.3.1.20</ecNumber>
    </recommendedName>
</protein>
<evidence type="ECO:0000256" key="2">
    <source>
        <dbReference type="ARBA" id="ARBA00005189"/>
    </source>
</evidence>
<comment type="pathway">
    <text evidence="2">Lipid metabolism.</text>
</comment>
<name>A0ABV9W1C0_9ACTN</name>
<dbReference type="InterPro" id="IPR014292">
    <property type="entry name" value="Acyl_transf_WS/DGAT"/>
</dbReference>
<dbReference type="InterPro" id="IPR004255">
    <property type="entry name" value="O-acyltransferase_WSD1_N"/>
</dbReference>
<evidence type="ECO:0000256" key="8">
    <source>
        <dbReference type="ARBA" id="ARBA00023098"/>
    </source>
</evidence>
<evidence type="ECO:0000256" key="4">
    <source>
        <dbReference type="ARBA" id="ARBA00013244"/>
    </source>
</evidence>
<comment type="caution">
    <text evidence="14">The sequence shown here is derived from an EMBL/GenBank/DDBJ whole genome shotgun (WGS) entry which is preliminary data.</text>
</comment>
<evidence type="ECO:0000313" key="14">
    <source>
        <dbReference type="EMBL" id="MFC5001844.1"/>
    </source>
</evidence>
<dbReference type="NCBIfam" id="TIGR02946">
    <property type="entry name" value="acyl_WS_DGAT"/>
    <property type="match status" value="1"/>
</dbReference>
<comment type="catalytic activity">
    <reaction evidence="10 11">
        <text>an acyl-CoA + a 1,2-diacyl-sn-glycerol = a triacyl-sn-glycerol + CoA</text>
        <dbReference type="Rhea" id="RHEA:10868"/>
        <dbReference type="ChEBI" id="CHEBI:17815"/>
        <dbReference type="ChEBI" id="CHEBI:57287"/>
        <dbReference type="ChEBI" id="CHEBI:58342"/>
        <dbReference type="ChEBI" id="CHEBI:64615"/>
        <dbReference type="EC" id="2.3.1.20"/>
    </reaction>
</comment>
<keyword evidence="6 11" id="KW-0808">Transferase</keyword>
<evidence type="ECO:0000256" key="9">
    <source>
        <dbReference type="ARBA" id="ARBA00023315"/>
    </source>
</evidence>
<feature type="domain" description="O-acyltransferase WSD1-like N-terminal" evidence="12">
    <location>
        <begin position="6"/>
        <end position="277"/>
    </location>
</feature>
<dbReference type="InterPro" id="IPR009721">
    <property type="entry name" value="O-acyltransferase_WSD1_C"/>
</dbReference>
<keyword evidence="7 11" id="KW-0319">Glycerol metabolism</keyword>
<dbReference type="Pfam" id="PF03007">
    <property type="entry name" value="WS_DGAT_cat"/>
    <property type="match status" value="1"/>
</dbReference>
<evidence type="ECO:0000256" key="1">
    <source>
        <dbReference type="ARBA" id="ARBA00004771"/>
    </source>
</evidence>
<evidence type="ECO:0000256" key="5">
    <source>
        <dbReference type="ARBA" id="ARBA00022516"/>
    </source>
</evidence>
<evidence type="ECO:0000256" key="3">
    <source>
        <dbReference type="ARBA" id="ARBA00009587"/>
    </source>
</evidence>
<dbReference type="EC" id="2.3.1.20" evidence="4 11"/>
<gene>
    <name evidence="14" type="ORF">ACFPIJ_28900</name>
</gene>
<evidence type="ECO:0000256" key="11">
    <source>
        <dbReference type="RuleBase" id="RU361241"/>
    </source>
</evidence>
<dbReference type="Proteomes" id="UP001595912">
    <property type="component" value="Unassembled WGS sequence"/>
</dbReference>
<evidence type="ECO:0000256" key="10">
    <source>
        <dbReference type="ARBA" id="ARBA00048109"/>
    </source>
</evidence>
<dbReference type="InterPro" id="IPR045034">
    <property type="entry name" value="O-acyltransferase_WSD1-like"/>
</dbReference>
<reference evidence="15" key="1">
    <citation type="journal article" date="2019" name="Int. J. Syst. Evol. Microbiol.">
        <title>The Global Catalogue of Microorganisms (GCM) 10K type strain sequencing project: providing services to taxonomists for standard genome sequencing and annotation.</title>
        <authorList>
            <consortium name="The Broad Institute Genomics Platform"/>
            <consortium name="The Broad Institute Genome Sequencing Center for Infectious Disease"/>
            <person name="Wu L."/>
            <person name="Ma J."/>
        </authorList>
    </citation>
    <scope>NUCLEOTIDE SEQUENCE [LARGE SCALE GENOMIC DNA]</scope>
    <source>
        <strain evidence="15">CGMCC 4.7152</strain>
    </source>
</reference>
<evidence type="ECO:0000256" key="6">
    <source>
        <dbReference type="ARBA" id="ARBA00022679"/>
    </source>
</evidence>
<dbReference type="SUPFAM" id="SSF52777">
    <property type="entry name" value="CoA-dependent acyltransferases"/>
    <property type="match status" value="1"/>
</dbReference>
<dbReference type="Pfam" id="PF06974">
    <property type="entry name" value="WS_DGAT_C"/>
    <property type="match status" value="1"/>
</dbReference>
<dbReference type="PANTHER" id="PTHR31650:SF1">
    <property type="entry name" value="WAX ESTER SYNTHASE_DIACYLGLYCEROL ACYLTRANSFERASE 4-RELATED"/>
    <property type="match status" value="1"/>
</dbReference>
<feature type="domain" description="O-acyltransferase WSD1 C-terminal" evidence="13">
    <location>
        <begin position="318"/>
        <end position="463"/>
    </location>
</feature>
<keyword evidence="5 11" id="KW-0444">Lipid biosynthesis</keyword>
<evidence type="ECO:0000259" key="12">
    <source>
        <dbReference type="Pfam" id="PF03007"/>
    </source>
</evidence>
<keyword evidence="8 11" id="KW-0443">Lipid metabolism</keyword>
<evidence type="ECO:0000256" key="7">
    <source>
        <dbReference type="ARBA" id="ARBA00022798"/>
    </source>
</evidence>
<evidence type="ECO:0000313" key="15">
    <source>
        <dbReference type="Proteomes" id="UP001595912"/>
    </source>
</evidence>
<dbReference type="PANTHER" id="PTHR31650">
    <property type="entry name" value="O-ACYLTRANSFERASE (WSD1-LIKE) FAMILY PROTEIN"/>
    <property type="match status" value="1"/>
</dbReference>
<evidence type="ECO:0000259" key="13">
    <source>
        <dbReference type="Pfam" id="PF06974"/>
    </source>
</evidence>
<organism evidence="14 15">
    <name type="scientific">Dactylosporangium cerinum</name>
    <dbReference type="NCBI Taxonomy" id="1434730"/>
    <lineage>
        <taxon>Bacteria</taxon>
        <taxon>Bacillati</taxon>
        <taxon>Actinomycetota</taxon>
        <taxon>Actinomycetes</taxon>
        <taxon>Micromonosporales</taxon>
        <taxon>Micromonosporaceae</taxon>
        <taxon>Dactylosporangium</taxon>
    </lineage>
</organism>